<dbReference type="Gene3D" id="2.40.160.20">
    <property type="match status" value="1"/>
</dbReference>
<comment type="caution">
    <text evidence="2">The sequence shown here is derived from an EMBL/GenBank/DDBJ whole genome shotgun (WGS) entry which is preliminary data.</text>
</comment>
<organism evidence="2 3">
    <name type="scientific">Pelagibius litoralis</name>
    <dbReference type="NCBI Taxonomy" id="374515"/>
    <lineage>
        <taxon>Bacteria</taxon>
        <taxon>Pseudomonadati</taxon>
        <taxon>Pseudomonadota</taxon>
        <taxon>Alphaproteobacteria</taxon>
        <taxon>Rhodospirillales</taxon>
        <taxon>Rhodovibrionaceae</taxon>
        <taxon>Pelagibius</taxon>
    </lineage>
</organism>
<evidence type="ECO:0000313" key="3">
    <source>
        <dbReference type="Proteomes" id="UP000761264"/>
    </source>
</evidence>
<dbReference type="Proteomes" id="UP000761264">
    <property type="component" value="Unassembled WGS sequence"/>
</dbReference>
<keyword evidence="3" id="KW-1185">Reference proteome</keyword>
<feature type="chain" id="PRO_5038066799" evidence="1">
    <location>
        <begin position="25"/>
        <end position="173"/>
    </location>
</feature>
<dbReference type="InterPro" id="IPR018550">
    <property type="entry name" value="Lipid-A_deacylase-rel"/>
</dbReference>
<keyword evidence="2" id="KW-0378">Hydrolase</keyword>
<feature type="signal peptide" evidence="1">
    <location>
        <begin position="1"/>
        <end position="24"/>
    </location>
</feature>
<reference evidence="2" key="1">
    <citation type="submission" date="2020-03" db="EMBL/GenBank/DDBJ databases">
        <title>Genome of Pelagibius litoralis DSM 21314T.</title>
        <authorList>
            <person name="Wang G."/>
        </authorList>
    </citation>
    <scope>NUCLEOTIDE SEQUENCE</scope>
    <source>
        <strain evidence="2">DSM 21314</strain>
    </source>
</reference>
<keyword evidence="1" id="KW-0732">Signal</keyword>
<dbReference type="AlphaFoldDB" id="A0A967C3H1"/>
<protein>
    <submittedName>
        <fullName evidence="2">Acyloxyacyl hydrolase</fullName>
    </submittedName>
</protein>
<dbReference type="EMBL" id="JAAQPH010000007">
    <property type="protein sequence ID" value="NIA69128.1"/>
    <property type="molecule type" value="Genomic_DNA"/>
</dbReference>
<dbReference type="Pfam" id="PF09411">
    <property type="entry name" value="PagL"/>
    <property type="match status" value="1"/>
</dbReference>
<evidence type="ECO:0000256" key="1">
    <source>
        <dbReference type="SAM" id="SignalP"/>
    </source>
</evidence>
<evidence type="ECO:0000313" key="2">
    <source>
        <dbReference type="EMBL" id="NIA69128.1"/>
    </source>
</evidence>
<accession>A0A967C3H1</accession>
<sequence>MIKRLALWAALSCLVVFGFNERAAAQVTLNDTPAVISAGVGWFDLVQTDDQAADFRLEYRHGDDFLFLKPWVGLEVTSEGSVWGGIGVLVDVVIYEDFIVTGSFAPGFYEEGDGKDLGSALEFRSQIELGYQFENQSRLSLGFSHTSNASIDDDNPGVEVLTLYYHLPIDEIF</sequence>
<proteinExistence type="predicted"/>
<dbReference type="GO" id="GO:0016787">
    <property type="term" value="F:hydrolase activity"/>
    <property type="evidence" value="ECO:0007669"/>
    <property type="project" value="UniProtKB-KW"/>
</dbReference>
<dbReference type="RefSeq" id="WP_167224404.1">
    <property type="nucleotide sequence ID" value="NZ_JAAQPH010000007.1"/>
</dbReference>
<name>A0A967C3H1_9PROT</name>
<gene>
    <name evidence="2" type="ORF">HBA54_11065</name>
</gene>